<dbReference type="AlphaFoldDB" id="A0AAN6W444"/>
<gene>
    <name evidence="8" type="ORF">QBC36DRAFT_356161</name>
</gene>
<dbReference type="GO" id="GO:0045862">
    <property type="term" value="P:positive regulation of proteolysis"/>
    <property type="evidence" value="ECO:0007669"/>
    <property type="project" value="TreeGrafter"/>
</dbReference>
<dbReference type="SMART" id="SM00028">
    <property type="entry name" value="TPR"/>
    <property type="match status" value="3"/>
</dbReference>
<keyword evidence="2" id="KW-0808">Transferase</keyword>
<reference evidence="8" key="1">
    <citation type="journal article" date="2023" name="Mol. Phylogenet. Evol.">
        <title>Genome-scale phylogeny and comparative genomics of the fungal order Sordariales.</title>
        <authorList>
            <person name="Hensen N."/>
            <person name="Bonometti L."/>
            <person name="Westerberg I."/>
            <person name="Brannstrom I.O."/>
            <person name="Guillou S."/>
            <person name="Cros-Aarteil S."/>
            <person name="Calhoun S."/>
            <person name="Haridas S."/>
            <person name="Kuo A."/>
            <person name="Mondo S."/>
            <person name="Pangilinan J."/>
            <person name="Riley R."/>
            <person name="LaButti K."/>
            <person name="Andreopoulos B."/>
            <person name="Lipzen A."/>
            <person name="Chen C."/>
            <person name="Yan M."/>
            <person name="Daum C."/>
            <person name="Ng V."/>
            <person name="Clum A."/>
            <person name="Steindorff A."/>
            <person name="Ohm R.A."/>
            <person name="Martin F."/>
            <person name="Silar P."/>
            <person name="Natvig D.O."/>
            <person name="Lalanne C."/>
            <person name="Gautier V."/>
            <person name="Ament-Velasquez S.L."/>
            <person name="Kruys A."/>
            <person name="Hutchinson M.I."/>
            <person name="Powell A.J."/>
            <person name="Barry K."/>
            <person name="Miller A.N."/>
            <person name="Grigoriev I.V."/>
            <person name="Debuchy R."/>
            <person name="Gladieux P."/>
            <person name="Hiltunen Thoren M."/>
            <person name="Johannesson H."/>
        </authorList>
    </citation>
    <scope>NUCLEOTIDE SEQUENCE</scope>
    <source>
        <strain evidence="8">CBS 892.96</strain>
    </source>
</reference>
<evidence type="ECO:0000259" key="7">
    <source>
        <dbReference type="PROSITE" id="PS51698"/>
    </source>
</evidence>
<dbReference type="InterPro" id="IPR019734">
    <property type="entry name" value="TPR_rpt"/>
</dbReference>
<name>A0AAN6W444_9PEZI</name>
<dbReference type="PROSITE" id="PS51698">
    <property type="entry name" value="U_BOX"/>
    <property type="match status" value="1"/>
</dbReference>
<dbReference type="InterPro" id="IPR013083">
    <property type="entry name" value="Znf_RING/FYVE/PHD"/>
</dbReference>
<dbReference type="InterPro" id="IPR003613">
    <property type="entry name" value="Ubox_domain"/>
</dbReference>
<sequence>MSKSQHLREEGNRHFQKGDYVRAEAIYSQALILDPSNPLLYTNRAMSRLRLSLWDSVITDCEACLRLSPDNLKAHYYLSQAHLALRAYPDALDHAYRAHKLSVASQDKSLSNITAQVLKCKKEKWDYEEKRRRRETSGLEQEVLSLLNKEKDQVLQQFEQMSDDSGEREELRKEFDDKIGRVREVFEKAREKEERRREVPEWAVDDITFGFMVDPVITKTGKSYERTAILEHLRRSQTDPLTREPLHPSELRANLDLKQACEEFLEENGWAADW</sequence>
<feature type="domain" description="U-box" evidence="7">
    <location>
        <begin position="198"/>
        <end position="271"/>
    </location>
</feature>
<evidence type="ECO:0000256" key="4">
    <source>
        <dbReference type="ARBA" id="ARBA00022786"/>
    </source>
</evidence>
<keyword evidence="6" id="KW-0802">TPR repeat</keyword>
<evidence type="ECO:0000313" key="9">
    <source>
        <dbReference type="Proteomes" id="UP001302321"/>
    </source>
</evidence>
<dbReference type="GO" id="GO:0000209">
    <property type="term" value="P:protein polyubiquitination"/>
    <property type="evidence" value="ECO:0007669"/>
    <property type="project" value="TreeGrafter"/>
</dbReference>
<dbReference type="Proteomes" id="UP001302321">
    <property type="component" value="Unassembled WGS sequence"/>
</dbReference>
<reference evidence="8" key="2">
    <citation type="submission" date="2023-05" db="EMBL/GenBank/DDBJ databases">
        <authorList>
            <consortium name="Lawrence Berkeley National Laboratory"/>
            <person name="Steindorff A."/>
            <person name="Hensen N."/>
            <person name="Bonometti L."/>
            <person name="Westerberg I."/>
            <person name="Brannstrom I.O."/>
            <person name="Guillou S."/>
            <person name="Cros-Aarteil S."/>
            <person name="Calhoun S."/>
            <person name="Haridas S."/>
            <person name="Kuo A."/>
            <person name="Mondo S."/>
            <person name="Pangilinan J."/>
            <person name="Riley R."/>
            <person name="Labutti K."/>
            <person name="Andreopoulos B."/>
            <person name="Lipzen A."/>
            <person name="Chen C."/>
            <person name="Yanf M."/>
            <person name="Daum C."/>
            <person name="Ng V."/>
            <person name="Clum A."/>
            <person name="Ohm R."/>
            <person name="Martin F."/>
            <person name="Silar P."/>
            <person name="Natvig D."/>
            <person name="Lalanne C."/>
            <person name="Gautier V."/>
            <person name="Ament-Velasquez S.L."/>
            <person name="Kruys A."/>
            <person name="Hutchinson M.I."/>
            <person name="Powell A.J."/>
            <person name="Barry K."/>
            <person name="Miller A.N."/>
            <person name="Grigoriev I.V."/>
            <person name="Debuchy R."/>
            <person name="Gladieux P."/>
            <person name="Thoren M.H."/>
            <person name="Johannesson H."/>
        </authorList>
    </citation>
    <scope>NUCLEOTIDE SEQUENCE</scope>
    <source>
        <strain evidence="8">CBS 892.96</strain>
    </source>
</reference>
<evidence type="ECO:0000256" key="2">
    <source>
        <dbReference type="ARBA" id="ARBA00022679"/>
    </source>
</evidence>
<dbReference type="Gene3D" id="3.30.40.10">
    <property type="entry name" value="Zinc/RING finger domain, C3HC4 (zinc finger)"/>
    <property type="match status" value="1"/>
</dbReference>
<dbReference type="Gene3D" id="1.25.40.10">
    <property type="entry name" value="Tetratricopeptide repeat domain"/>
    <property type="match status" value="1"/>
</dbReference>
<dbReference type="PANTHER" id="PTHR46803:SF2">
    <property type="entry name" value="E3 UBIQUITIN-PROTEIN LIGASE CHIP"/>
    <property type="match status" value="1"/>
</dbReference>
<dbReference type="GO" id="GO:0051087">
    <property type="term" value="F:protein-folding chaperone binding"/>
    <property type="evidence" value="ECO:0007669"/>
    <property type="project" value="TreeGrafter"/>
</dbReference>
<keyword evidence="9" id="KW-1185">Reference proteome</keyword>
<dbReference type="PROSITE" id="PS50005">
    <property type="entry name" value="TPR"/>
    <property type="match status" value="1"/>
</dbReference>
<proteinExistence type="predicted"/>
<protein>
    <submittedName>
        <fullName evidence="8">CHIP protein</fullName>
    </submittedName>
</protein>
<evidence type="ECO:0000313" key="8">
    <source>
        <dbReference type="EMBL" id="KAK4174885.1"/>
    </source>
</evidence>
<dbReference type="InterPro" id="IPR011990">
    <property type="entry name" value="TPR-like_helical_dom_sf"/>
</dbReference>
<dbReference type="SUPFAM" id="SSF48452">
    <property type="entry name" value="TPR-like"/>
    <property type="match status" value="1"/>
</dbReference>
<comment type="caution">
    <text evidence="8">The sequence shown here is derived from an EMBL/GenBank/DDBJ whole genome shotgun (WGS) entry which is preliminary data.</text>
</comment>
<dbReference type="GO" id="GO:0061630">
    <property type="term" value="F:ubiquitin protein ligase activity"/>
    <property type="evidence" value="ECO:0007669"/>
    <property type="project" value="UniProtKB-EC"/>
</dbReference>
<dbReference type="GO" id="GO:0071218">
    <property type="term" value="P:cellular response to misfolded protein"/>
    <property type="evidence" value="ECO:0007669"/>
    <property type="project" value="TreeGrafter"/>
</dbReference>
<dbReference type="GO" id="GO:0005737">
    <property type="term" value="C:cytoplasm"/>
    <property type="evidence" value="ECO:0007669"/>
    <property type="project" value="TreeGrafter"/>
</dbReference>
<comment type="catalytic activity">
    <reaction evidence="1">
        <text>S-ubiquitinyl-[E2 ubiquitin-conjugating enzyme]-L-cysteine + [acceptor protein]-L-lysine = [E2 ubiquitin-conjugating enzyme]-L-cysteine + N(6)-ubiquitinyl-[acceptor protein]-L-lysine.</text>
        <dbReference type="EC" id="2.3.2.27"/>
    </reaction>
</comment>
<evidence type="ECO:0000256" key="1">
    <source>
        <dbReference type="ARBA" id="ARBA00000900"/>
    </source>
</evidence>
<evidence type="ECO:0000256" key="6">
    <source>
        <dbReference type="PROSITE-ProRule" id="PRU00339"/>
    </source>
</evidence>
<dbReference type="Pfam" id="PF04564">
    <property type="entry name" value="U-box"/>
    <property type="match status" value="1"/>
</dbReference>
<dbReference type="EMBL" id="MU866259">
    <property type="protein sequence ID" value="KAK4174885.1"/>
    <property type="molecule type" value="Genomic_DNA"/>
</dbReference>
<organism evidence="8 9">
    <name type="scientific">Triangularia setosa</name>
    <dbReference type="NCBI Taxonomy" id="2587417"/>
    <lineage>
        <taxon>Eukaryota</taxon>
        <taxon>Fungi</taxon>
        <taxon>Dikarya</taxon>
        <taxon>Ascomycota</taxon>
        <taxon>Pezizomycotina</taxon>
        <taxon>Sordariomycetes</taxon>
        <taxon>Sordariomycetidae</taxon>
        <taxon>Sordariales</taxon>
        <taxon>Podosporaceae</taxon>
        <taxon>Triangularia</taxon>
    </lineage>
</organism>
<dbReference type="SMART" id="SM00504">
    <property type="entry name" value="Ubox"/>
    <property type="match status" value="1"/>
</dbReference>
<dbReference type="PANTHER" id="PTHR46803">
    <property type="entry name" value="E3 UBIQUITIN-PROTEIN LIGASE CHIP"/>
    <property type="match status" value="1"/>
</dbReference>
<keyword evidence="3" id="KW-0677">Repeat</keyword>
<dbReference type="GO" id="GO:0006515">
    <property type="term" value="P:protein quality control for misfolded or incompletely synthesized proteins"/>
    <property type="evidence" value="ECO:0007669"/>
    <property type="project" value="TreeGrafter"/>
</dbReference>
<dbReference type="GO" id="GO:0043161">
    <property type="term" value="P:proteasome-mediated ubiquitin-dependent protein catabolic process"/>
    <property type="evidence" value="ECO:0007669"/>
    <property type="project" value="TreeGrafter"/>
</dbReference>
<feature type="repeat" description="TPR" evidence="6">
    <location>
        <begin position="4"/>
        <end position="37"/>
    </location>
</feature>
<evidence type="ECO:0000256" key="3">
    <source>
        <dbReference type="ARBA" id="ARBA00022737"/>
    </source>
</evidence>
<accession>A0AAN6W444</accession>
<keyword evidence="4" id="KW-0833">Ubl conjugation pathway</keyword>
<evidence type="ECO:0000256" key="5">
    <source>
        <dbReference type="ARBA" id="ARBA00023110"/>
    </source>
</evidence>
<keyword evidence="5" id="KW-0697">Rotamase</keyword>
<dbReference type="GO" id="GO:0003755">
    <property type="term" value="F:peptidyl-prolyl cis-trans isomerase activity"/>
    <property type="evidence" value="ECO:0007669"/>
    <property type="project" value="UniProtKB-KW"/>
</dbReference>
<dbReference type="SUPFAM" id="SSF57850">
    <property type="entry name" value="RING/U-box"/>
    <property type="match status" value="1"/>
</dbReference>
<keyword evidence="5" id="KW-0413">Isomerase</keyword>